<dbReference type="InterPro" id="IPR021324">
    <property type="entry name" value="DUF2929"/>
</dbReference>
<comment type="caution">
    <text evidence="2">The sequence shown here is derived from an EMBL/GenBank/DDBJ whole genome shotgun (WGS) entry which is preliminary data.</text>
</comment>
<feature type="transmembrane region" description="Helical" evidence="1">
    <location>
        <begin position="7"/>
        <end position="25"/>
    </location>
</feature>
<dbReference type="Proteomes" id="UP001275315">
    <property type="component" value="Unassembled WGS sequence"/>
</dbReference>
<dbReference type="RefSeq" id="WP_320378657.1">
    <property type="nucleotide sequence ID" value="NZ_JAWDIQ010000001.1"/>
</dbReference>
<accession>A0ABU5CPX9</accession>
<keyword evidence="1" id="KW-1133">Transmembrane helix</keyword>
<gene>
    <name evidence="2" type="ORF">RWD45_03695</name>
</gene>
<reference evidence="2 3" key="1">
    <citation type="submission" date="2023-10" db="EMBL/GenBank/DDBJ databases">
        <title>Virgibacillus soli CC-YMP-6 genome.</title>
        <authorList>
            <person name="Miliotis G."/>
            <person name="Sengupta P."/>
            <person name="Hameed A."/>
            <person name="Chuvochina M."/>
            <person name="Mcdonagh F."/>
            <person name="Simpson A.C."/>
            <person name="Singh N.K."/>
            <person name="Rekha P.D."/>
            <person name="Raman K."/>
            <person name="Hugenholtz P."/>
            <person name="Venkateswaran K."/>
        </authorList>
    </citation>
    <scope>NUCLEOTIDE SEQUENCE [LARGE SCALE GENOMIC DNA]</scope>
    <source>
        <strain evidence="2 3">CC-YMP-6</strain>
    </source>
</reference>
<dbReference type="EMBL" id="JAWDIQ010000001">
    <property type="protein sequence ID" value="MDY0407877.1"/>
    <property type="molecule type" value="Genomic_DNA"/>
</dbReference>
<feature type="transmembrane region" description="Helical" evidence="1">
    <location>
        <begin position="31"/>
        <end position="52"/>
    </location>
</feature>
<protein>
    <submittedName>
        <fullName evidence="2">DUF2929 family protein</fullName>
    </submittedName>
</protein>
<organism evidence="2 3">
    <name type="scientific">Paracerasibacillus soli</name>
    <dbReference type="NCBI Taxonomy" id="480284"/>
    <lineage>
        <taxon>Bacteria</taxon>
        <taxon>Bacillati</taxon>
        <taxon>Bacillota</taxon>
        <taxon>Bacilli</taxon>
        <taxon>Bacillales</taxon>
        <taxon>Bacillaceae</taxon>
        <taxon>Paracerasibacillus</taxon>
    </lineage>
</organism>
<name>A0ABU5CPX9_9BACI</name>
<keyword evidence="1" id="KW-0472">Membrane</keyword>
<evidence type="ECO:0000256" key="1">
    <source>
        <dbReference type="SAM" id="Phobius"/>
    </source>
</evidence>
<proteinExistence type="predicted"/>
<keyword evidence="1" id="KW-0812">Transmembrane</keyword>
<keyword evidence="3" id="KW-1185">Reference proteome</keyword>
<evidence type="ECO:0000313" key="3">
    <source>
        <dbReference type="Proteomes" id="UP001275315"/>
    </source>
</evidence>
<evidence type="ECO:0000313" key="2">
    <source>
        <dbReference type="EMBL" id="MDY0407877.1"/>
    </source>
</evidence>
<sequence length="59" mass="6438">MRYIMTIIWAFIISTVVSYVLSSMAGEGFAMNGTVALAAVFIVAIFILGGILRDNHQEN</sequence>
<dbReference type="Pfam" id="PF11151">
    <property type="entry name" value="DUF2929"/>
    <property type="match status" value="1"/>
</dbReference>